<feature type="transmembrane region" description="Helical" evidence="7">
    <location>
        <begin position="46"/>
        <end position="70"/>
    </location>
</feature>
<feature type="transmembrane region" description="Helical" evidence="7">
    <location>
        <begin position="82"/>
        <end position="102"/>
    </location>
</feature>
<feature type="transmembrane region" description="Helical" evidence="7">
    <location>
        <begin position="148"/>
        <end position="166"/>
    </location>
</feature>
<dbReference type="OrthoDB" id="9770347at2"/>
<gene>
    <name evidence="8" type="ORF">FKR81_17970</name>
</gene>
<evidence type="ECO:0000256" key="6">
    <source>
        <dbReference type="ARBA" id="ARBA00023136"/>
    </source>
</evidence>
<dbReference type="PANTHER" id="PTHR30250:SF10">
    <property type="entry name" value="LIPOPOLYSACCHARIDE BIOSYNTHESIS PROTEIN WZXC"/>
    <property type="match status" value="1"/>
</dbReference>
<evidence type="ECO:0000313" key="8">
    <source>
        <dbReference type="EMBL" id="TWP50961.1"/>
    </source>
</evidence>
<comment type="subcellular location">
    <subcellularLocation>
        <location evidence="1">Cell membrane</location>
        <topology evidence="1">Multi-pass membrane protein</topology>
    </subcellularLocation>
</comment>
<feature type="transmembrane region" description="Helical" evidence="7">
    <location>
        <begin position="356"/>
        <end position="374"/>
    </location>
</feature>
<feature type="transmembrane region" description="Helical" evidence="7">
    <location>
        <begin position="417"/>
        <end position="436"/>
    </location>
</feature>
<protein>
    <submittedName>
        <fullName evidence="8">Oligosaccharide flippase family protein</fullName>
    </submittedName>
</protein>
<feature type="transmembrane region" description="Helical" evidence="7">
    <location>
        <begin position="287"/>
        <end position="306"/>
    </location>
</feature>
<proteinExistence type="inferred from homology"/>
<sequence length="473" mass="50153">MTAGSIGSKVGRGALWSLLNNVVLRLGVLVSGIVLARILSPADYGVFAVALVAMTLLQAFNELGVSLALVRWERDVREFAPTAMTIALGTSTAMYTVVWFAAPAFCEAMGSPSAVGVLRVLCLAVVLDGLAVVPATILNREFLQLRRFFTDLSSFAVSTTITITLATQGWGAMSFAVGQIAGNVVSVTIYLLLCPVRVRPGWDPVIARDLVKFGLPLAGSSLLVLSVTNLDKIAVGALTDEVTLGLYLMAFNQSSLPLQVFSEAARRVSLAGFSRLLHDRRQLEESLARGVGLLMAATIPVCALLACYAEPMLSFVYGEKWTPAAQALQILALLGLLRVVLFIGYDLLVALDGNRVLLGLQALWLGAMLPTLYIGTKVDGIRGASIALLAVAALVVLPAFVIVLSRKGIRLWSTMLACRRPAIGGVLVALSSILVFQLVEGSFARLAVGGLVAVAVYLPVVYPMRTLLPGRSS</sequence>
<dbReference type="InterPro" id="IPR050833">
    <property type="entry name" value="Poly_Biosynth_Transport"/>
</dbReference>
<evidence type="ECO:0000256" key="4">
    <source>
        <dbReference type="ARBA" id="ARBA00022692"/>
    </source>
</evidence>
<dbReference type="PANTHER" id="PTHR30250">
    <property type="entry name" value="PST FAMILY PREDICTED COLANIC ACID TRANSPORTER"/>
    <property type="match status" value="1"/>
</dbReference>
<feature type="transmembrane region" description="Helical" evidence="7">
    <location>
        <begin position="326"/>
        <end position="349"/>
    </location>
</feature>
<keyword evidence="4 7" id="KW-0812">Transmembrane</keyword>
<organism evidence="8 9">
    <name type="scientific">Lentzea tibetensis</name>
    <dbReference type="NCBI Taxonomy" id="2591470"/>
    <lineage>
        <taxon>Bacteria</taxon>
        <taxon>Bacillati</taxon>
        <taxon>Actinomycetota</taxon>
        <taxon>Actinomycetes</taxon>
        <taxon>Pseudonocardiales</taxon>
        <taxon>Pseudonocardiaceae</taxon>
        <taxon>Lentzea</taxon>
    </lineage>
</organism>
<comment type="caution">
    <text evidence="8">The sequence shown here is derived from an EMBL/GenBank/DDBJ whole genome shotgun (WGS) entry which is preliminary data.</text>
</comment>
<reference evidence="8 9" key="1">
    <citation type="submission" date="2019-07" db="EMBL/GenBank/DDBJ databases">
        <title>Lentzea xizangensis sp. nov., isolated from Qinghai-Tibetan Plateau Soils.</title>
        <authorList>
            <person name="Huang J."/>
        </authorList>
    </citation>
    <scope>NUCLEOTIDE SEQUENCE [LARGE SCALE GENOMIC DNA]</scope>
    <source>
        <strain evidence="8 9">FXJ1.1311</strain>
    </source>
</reference>
<evidence type="ECO:0000256" key="3">
    <source>
        <dbReference type="ARBA" id="ARBA00022475"/>
    </source>
</evidence>
<keyword evidence="9" id="KW-1185">Reference proteome</keyword>
<dbReference type="RefSeq" id="WP_146353210.1">
    <property type="nucleotide sequence ID" value="NZ_VOBR01000010.1"/>
</dbReference>
<keyword evidence="6 7" id="KW-0472">Membrane</keyword>
<dbReference type="AlphaFoldDB" id="A0A563ETX7"/>
<dbReference type="EMBL" id="VOBR01000010">
    <property type="protein sequence ID" value="TWP50961.1"/>
    <property type="molecule type" value="Genomic_DNA"/>
</dbReference>
<keyword evidence="3" id="KW-1003">Cell membrane</keyword>
<feature type="transmembrane region" description="Helical" evidence="7">
    <location>
        <begin position="386"/>
        <end position="405"/>
    </location>
</feature>
<name>A0A563ETX7_9PSEU</name>
<dbReference type="Pfam" id="PF13440">
    <property type="entry name" value="Polysacc_synt_3"/>
    <property type="match status" value="1"/>
</dbReference>
<comment type="similarity">
    <text evidence="2">Belongs to the polysaccharide synthase family.</text>
</comment>
<feature type="transmembrane region" description="Helical" evidence="7">
    <location>
        <begin position="114"/>
        <end position="136"/>
    </location>
</feature>
<dbReference type="Proteomes" id="UP000316639">
    <property type="component" value="Unassembled WGS sequence"/>
</dbReference>
<evidence type="ECO:0000313" key="9">
    <source>
        <dbReference type="Proteomes" id="UP000316639"/>
    </source>
</evidence>
<feature type="transmembrane region" description="Helical" evidence="7">
    <location>
        <begin position="22"/>
        <end position="40"/>
    </location>
</feature>
<evidence type="ECO:0000256" key="2">
    <source>
        <dbReference type="ARBA" id="ARBA00007430"/>
    </source>
</evidence>
<dbReference type="GO" id="GO:0005886">
    <property type="term" value="C:plasma membrane"/>
    <property type="evidence" value="ECO:0007669"/>
    <property type="project" value="UniProtKB-SubCell"/>
</dbReference>
<accession>A0A563ETX7</accession>
<feature type="transmembrane region" description="Helical" evidence="7">
    <location>
        <begin position="442"/>
        <end position="462"/>
    </location>
</feature>
<evidence type="ECO:0000256" key="7">
    <source>
        <dbReference type="SAM" id="Phobius"/>
    </source>
</evidence>
<evidence type="ECO:0000256" key="1">
    <source>
        <dbReference type="ARBA" id="ARBA00004651"/>
    </source>
</evidence>
<keyword evidence="5 7" id="KW-1133">Transmembrane helix</keyword>
<feature type="transmembrane region" description="Helical" evidence="7">
    <location>
        <begin position="172"/>
        <end position="193"/>
    </location>
</feature>
<evidence type="ECO:0000256" key="5">
    <source>
        <dbReference type="ARBA" id="ARBA00022989"/>
    </source>
</evidence>